<keyword evidence="2" id="KW-0812">Transmembrane</keyword>
<keyword evidence="2" id="KW-0472">Membrane</keyword>
<evidence type="ECO:0000259" key="5">
    <source>
        <dbReference type="SMART" id="SM00079"/>
    </source>
</evidence>
<dbReference type="GO" id="GO:0016020">
    <property type="term" value="C:membrane"/>
    <property type="evidence" value="ECO:0007669"/>
    <property type="project" value="InterPro"/>
</dbReference>
<comment type="caution">
    <text evidence="6">The sequence shown here is derived from an EMBL/GenBank/DDBJ whole genome shotgun (WGS) entry which is preliminary data.</text>
</comment>
<dbReference type="PANTHER" id="PTHR35936:SF17">
    <property type="entry name" value="ARGININE-BINDING EXTRACELLULAR PROTEIN ARTP"/>
    <property type="match status" value="1"/>
</dbReference>
<sequence>MTSRRFATLPWLLALCMLLWAMGQASAGAAEPDSARSGTAKPLVVRVATLDNPPYASPGRNGPHGISIAVFNAIAAKNGWAVEYLPQRTLNDLTNAIISHQADIGIGGITPTPELALVVDFSDANQIVPLDLLVKKEGVWSRRLETIQSMTHLFVSSEMLLLILVGLVAVLIGGYVIRLIERRRDPDMFPREFRHNAWWAAQTLVAHNCGSKLPSSERGRYVAMLLMLGGTVFTAEITAVLTTSLAASFRATAPITSIGDVESRLVATVRDSYAKTWLQQNLINLRTYRSVDESVTALEHGQVSGVVSDELPLRRVLNTHADLEIVGDSFGSHPHAFMVVKRSPLLPALNQSIAQLLSSQDWAKLRADGGE</sequence>
<dbReference type="Gene3D" id="3.40.190.10">
    <property type="entry name" value="Periplasmic binding protein-like II"/>
    <property type="match status" value="3"/>
</dbReference>
<dbReference type="Proteomes" id="UP000721844">
    <property type="component" value="Unassembled WGS sequence"/>
</dbReference>
<feature type="signal peptide" evidence="3">
    <location>
        <begin position="1"/>
        <end position="27"/>
    </location>
</feature>
<dbReference type="RefSeq" id="WP_227309932.1">
    <property type="nucleotide sequence ID" value="NZ_JAESVA010000012.1"/>
</dbReference>
<name>A0A964E6R4_9PROT</name>
<dbReference type="Gene3D" id="1.10.287.70">
    <property type="match status" value="1"/>
</dbReference>
<evidence type="ECO:0000256" key="1">
    <source>
        <dbReference type="ARBA" id="ARBA00022729"/>
    </source>
</evidence>
<evidence type="ECO:0000313" key="6">
    <source>
        <dbReference type="EMBL" id="MCB8883278.1"/>
    </source>
</evidence>
<dbReference type="InterPro" id="IPR001320">
    <property type="entry name" value="Iontro_rcpt_C"/>
</dbReference>
<dbReference type="EMBL" id="JAESVA010000012">
    <property type="protein sequence ID" value="MCB8883278.1"/>
    <property type="molecule type" value="Genomic_DNA"/>
</dbReference>
<dbReference type="InterPro" id="IPR001638">
    <property type="entry name" value="Solute-binding_3/MltF_N"/>
</dbReference>
<evidence type="ECO:0000313" key="7">
    <source>
        <dbReference type="Proteomes" id="UP000721844"/>
    </source>
</evidence>
<keyword evidence="1 3" id="KW-0732">Signal</keyword>
<protein>
    <submittedName>
        <fullName evidence="6">Transporter substrate-binding domain-containing protein</fullName>
    </submittedName>
</protein>
<proteinExistence type="predicted"/>
<feature type="domain" description="Solute-binding protein family 3/N-terminal" evidence="4">
    <location>
        <begin position="44"/>
        <end position="366"/>
    </location>
</feature>
<evidence type="ECO:0000259" key="4">
    <source>
        <dbReference type="SMART" id="SM00062"/>
    </source>
</evidence>
<dbReference type="SUPFAM" id="SSF53850">
    <property type="entry name" value="Periplasmic binding protein-like II"/>
    <property type="match status" value="1"/>
</dbReference>
<keyword evidence="7" id="KW-1185">Reference proteome</keyword>
<dbReference type="SUPFAM" id="SSF81324">
    <property type="entry name" value="Voltage-gated potassium channels"/>
    <property type="match status" value="1"/>
</dbReference>
<dbReference type="GO" id="GO:0015276">
    <property type="term" value="F:ligand-gated monoatomic ion channel activity"/>
    <property type="evidence" value="ECO:0007669"/>
    <property type="project" value="InterPro"/>
</dbReference>
<dbReference type="Pfam" id="PF00497">
    <property type="entry name" value="SBP_bac_3"/>
    <property type="match status" value="1"/>
</dbReference>
<feature type="chain" id="PRO_5036706399" evidence="3">
    <location>
        <begin position="28"/>
        <end position="371"/>
    </location>
</feature>
<feature type="transmembrane region" description="Helical" evidence="2">
    <location>
        <begin position="221"/>
        <end position="241"/>
    </location>
</feature>
<accession>A0A964E6R4</accession>
<organism evidence="6 7">
    <name type="scientific">Acidisoma cellulosilyticum</name>
    <dbReference type="NCBI Taxonomy" id="2802395"/>
    <lineage>
        <taxon>Bacteria</taxon>
        <taxon>Pseudomonadati</taxon>
        <taxon>Pseudomonadota</taxon>
        <taxon>Alphaproteobacteria</taxon>
        <taxon>Acetobacterales</taxon>
        <taxon>Acidocellaceae</taxon>
        <taxon>Acidisoma</taxon>
    </lineage>
</organism>
<dbReference type="SMART" id="SM00079">
    <property type="entry name" value="PBPe"/>
    <property type="match status" value="1"/>
</dbReference>
<keyword evidence="2" id="KW-1133">Transmembrane helix</keyword>
<feature type="transmembrane region" description="Helical" evidence="2">
    <location>
        <begin position="159"/>
        <end position="180"/>
    </location>
</feature>
<feature type="domain" description="Ionotropic glutamate receptor C-terminal" evidence="5">
    <location>
        <begin position="44"/>
        <end position="368"/>
    </location>
</feature>
<gene>
    <name evidence="6" type="ORF">ACELLULO517_23720</name>
</gene>
<dbReference type="PANTHER" id="PTHR35936">
    <property type="entry name" value="MEMBRANE-BOUND LYTIC MUREIN TRANSGLYCOSYLASE F"/>
    <property type="match status" value="1"/>
</dbReference>
<evidence type="ECO:0000256" key="2">
    <source>
        <dbReference type="SAM" id="Phobius"/>
    </source>
</evidence>
<evidence type="ECO:0000256" key="3">
    <source>
        <dbReference type="SAM" id="SignalP"/>
    </source>
</evidence>
<dbReference type="AlphaFoldDB" id="A0A964E6R4"/>
<dbReference type="SMART" id="SM00062">
    <property type="entry name" value="PBPb"/>
    <property type="match status" value="1"/>
</dbReference>
<reference evidence="6 7" key="1">
    <citation type="journal article" date="2021" name="Microorganisms">
        <title>Acidisoma silvae sp. nov. and Acidisomacellulosilytica sp. nov., Two Acidophilic Bacteria Isolated from Decaying Wood, Hydrolyzing Cellulose and Producing Poly-3-hydroxybutyrate.</title>
        <authorList>
            <person name="Mieszkin S."/>
            <person name="Pouder E."/>
            <person name="Uroz S."/>
            <person name="Simon-Colin C."/>
            <person name="Alain K."/>
        </authorList>
    </citation>
    <scope>NUCLEOTIDE SEQUENCE [LARGE SCALE GENOMIC DNA]</scope>
    <source>
        <strain evidence="6 7">HW T5.17</strain>
    </source>
</reference>